<keyword evidence="3 4" id="KW-1015">Disulfide bond</keyword>
<accession>A0A8C9FXF5</accession>
<feature type="domain" description="Sushi" evidence="5">
    <location>
        <begin position="22"/>
        <end position="89"/>
    </location>
</feature>
<dbReference type="PROSITE" id="PS50923">
    <property type="entry name" value="SUSHI"/>
    <property type="match status" value="2"/>
</dbReference>
<dbReference type="Proteomes" id="UP000694428">
    <property type="component" value="Unplaced"/>
</dbReference>
<keyword evidence="7" id="KW-1185">Reference proteome</keyword>
<proteinExistence type="predicted"/>
<evidence type="ECO:0000256" key="1">
    <source>
        <dbReference type="ARBA" id="ARBA00022659"/>
    </source>
</evidence>
<dbReference type="GO" id="GO:0006956">
    <property type="term" value="P:complement activation"/>
    <property type="evidence" value="ECO:0007669"/>
    <property type="project" value="TreeGrafter"/>
</dbReference>
<sequence length="247" mass="27870">MCLGSWDTGCCRDILAVFINVVKCTYFSSLEICDVSYLENGIIQNNWKNSYKEGEKTKYFCNINYHAENENGEIMCTKNGWSPIPRCIRKSKRAYFLSQFLSKTNKSMITLPMATFGIGATVTYRCYNDFVTPERQEMGTIQCQKNGFRVPYCGPPPEITNGNVTGGFLERYQHGNRMEYECDTQFKLVGSKEIECLDGQWSSPPSCIGNLPTTISFVLILLCSPAIRTLQKALDIPAKKSHACCVN</sequence>
<dbReference type="PANTHER" id="PTHR45785:SF7">
    <property type="entry name" value="COMPLEMENT FACTOR H"/>
    <property type="match status" value="1"/>
</dbReference>
<protein>
    <recommendedName>
        <fullName evidence="5">Sushi domain-containing protein</fullName>
    </recommendedName>
</protein>
<dbReference type="PANTHER" id="PTHR45785">
    <property type="entry name" value="COMPLEMENT FACTOR H-RELATED"/>
    <property type="match status" value="1"/>
</dbReference>
<dbReference type="InterPro" id="IPR000436">
    <property type="entry name" value="Sushi_SCR_CCP_dom"/>
</dbReference>
<evidence type="ECO:0000313" key="6">
    <source>
        <dbReference type="Ensembl" id="ENSPSTP00000021734.1"/>
    </source>
</evidence>
<evidence type="ECO:0000259" key="5">
    <source>
        <dbReference type="PROSITE" id="PS50923"/>
    </source>
</evidence>
<evidence type="ECO:0000313" key="7">
    <source>
        <dbReference type="Proteomes" id="UP000694428"/>
    </source>
</evidence>
<reference evidence="6" key="2">
    <citation type="submission" date="2025-09" db="UniProtKB">
        <authorList>
            <consortium name="Ensembl"/>
        </authorList>
    </citation>
    <scope>IDENTIFICATION</scope>
</reference>
<dbReference type="AlphaFoldDB" id="A0A8C9FXF5"/>
<dbReference type="GO" id="GO:0005615">
    <property type="term" value="C:extracellular space"/>
    <property type="evidence" value="ECO:0007669"/>
    <property type="project" value="TreeGrafter"/>
</dbReference>
<evidence type="ECO:0000256" key="3">
    <source>
        <dbReference type="ARBA" id="ARBA00023157"/>
    </source>
</evidence>
<dbReference type="Ensembl" id="ENSPSTT00000022820.1">
    <property type="protein sequence ID" value="ENSPSTP00000021734.1"/>
    <property type="gene ID" value="ENSPSTG00000015880.1"/>
</dbReference>
<reference evidence="6" key="1">
    <citation type="submission" date="2025-08" db="UniProtKB">
        <authorList>
            <consortium name="Ensembl"/>
        </authorList>
    </citation>
    <scope>IDENTIFICATION</scope>
</reference>
<dbReference type="SMART" id="SM00032">
    <property type="entry name" value="CCP"/>
    <property type="match status" value="2"/>
</dbReference>
<evidence type="ECO:0000256" key="2">
    <source>
        <dbReference type="ARBA" id="ARBA00022729"/>
    </source>
</evidence>
<keyword evidence="1 4" id="KW-0768">Sushi</keyword>
<dbReference type="InterPro" id="IPR035976">
    <property type="entry name" value="Sushi/SCR/CCP_sf"/>
</dbReference>
<keyword evidence="2" id="KW-0732">Signal</keyword>
<comment type="caution">
    <text evidence="4">Lacks conserved residue(s) required for the propagation of feature annotation.</text>
</comment>
<dbReference type="FunFam" id="2.10.70.10:FF:000026">
    <property type="entry name" value="Complement inhibitory factor H"/>
    <property type="match status" value="1"/>
</dbReference>
<dbReference type="CDD" id="cd00033">
    <property type="entry name" value="CCP"/>
    <property type="match status" value="1"/>
</dbReference>
<feature type="domain" description="Sushi" evidence="5">
    <location>
        <begin position="151"/>
        <end position="209"/>
    </location>
</feature>
<dbReference type="SUPFAM" id="SSF57535">
    <property type="entry name" value="Complement control module/SCR domain"/>
    <property type="match status" value="2"/>
</dbReference>
<feature type="disulfide bond" evidence="4">
    <location>
        <begin position="153"/>
        <end position="196"/>
    </location>
</feature>
<dbReference type="Gene3D" id="2.10.70.10">
    <property type="entry name" value="Complement Module, domain 1"/>
    <property type="match status" value="3"/>
</dbReference>
<evidence type="ECO:0000256" key="4">
    <source>
        <dbReference type="PROSITE-ProRule" id="PRU00302"/>
    </source>
</evidence>
<dbReference type="GO" id="GO:0001851">
    <property type="term" value="F:complement component C3b binding"/>
    <property type="evidence" value="ECO:0007669"/>
    <property type="project" value="TreeGrafter"/>
</dbReference>
<organism evidence="6 7">
    <name type="scientific">Pavo cristatus</name>
    <name type="common">Indian peafowl</name>
    <name type="synonym">Blue peafowl</name>
    <dbReference type="NCBI Taxonomy" id="9049"/>
    <lineage>
        <taxon>Eukaryota</taxon>
        <taxon>Metazoa</taxon>
        <taxon>Chordata</taxon>
        <taxon>Craniata</taxon>
        <taxon>Vertebrata</taxon>
        <taxon>Euteleostomi</taxon>
        <taxon>Archelosauria</taxon>
        <taxon>Archosauria</taxon>
        <taxon>Dinosauria</taxon>
        <taxon>Saurischia</taxon>
        <taxon>Theropoda</taxon>
        <taxon>Coelurosauria</taxon>
        <taxon>Aves</taxon>
        <taxon>Neognathae</taxon>
        <taxon>Galloanserae</taxon>
        <taxon>Galliformes</taxon>
        <taxon>Phasianidae</taxon>
        <taxon>Phasianinae</taxon>
        <taxon>Pavo</taxon>
    </lineage>
</organism>
<dbReference type="Pfam" id="PF00084">
    <property type="entry name" value="Sushi"/>
    <property type="match status" value="2"/>
</dbReference>
<dbReference type="InterPro" id="IPR051503">
    <property type="entry name" value="ComplSys_Reg/VirEntry_Med"/>
</dbReference>
<name>A0A8C9FXF5_PAVCR</name>